<organism evidence="2">
    <name type="scientific">Mesocestoides corti</name>
    <name type="common">Flatworm</name>
    <dbReference type="NCBI Taxonomy" id="53468"/>
    <lineage>
        <taxon>Eukaryota</taxon>
        <taxon>Metazoa</taxon>
        <taxon>Spiralia</taxon>
        <taxon>Lophotrochozoa</taxon>
        <taxon>Platyhelminthes</taxon>
        <taxon>Cestoda</taxon>
        <taxon>Eucestoda</taxon>
        <taxon>Cyclophyllidea</taxon>
        <taxon>Mesocestoididae</taxon>
        <taxon>Mesocestoides</taxon>
    </lineage>
</organism>
<accession>A0A5K3FJF0</accession>
<dbReference type="AlphaFoldDB" id="A0A5K3FJF0"/>
<evidence type="ECO:0000313" key="2">
    <source>
        <dbReference type="WBParaSite" id="MCU_008980-RA"/>
    </source>
</evidence>
<feature type="chain" id="PRO_5024306912" evidence="1">
    <location>
        <begin position="19"/>
        <end position="64"/>
    </location>
</feature>
<reference evidence="2" key="1">
    <citation type="submission" date="2019-11" db="UniProtKB">
        <authorList>
            <consortium name="WormBaseParasite"/>
        </authorList>
    </citation>
    <scope>IDENTIFICATION</scope>
</reference>
<dbReference type="WBParaSite" id="MCU_008980-RA">
    <property type="protein sequence ID" value="MCU_008980-RA"/>
    <property type="gene ID" value="MCU_008980"/>
</dbReference>
<evidence type="ECO:0000256" key="1">
    <source>
        <dbReference type="SAM" id="SignalP"/>
    </source>
</evidence>
<protein>
    <submittedName>
        <fullName evidence="2">Secreted protein</fullName>
    </submittedName>
</protein>
<feature type="signal peptide" evidence="1">
    <location>
        <begin position="1"/>
        <end position="18"/>
    </location>
</feature>
<proteinExistence type="predicted"/>
<name>A0A5K3FJF0_MESCO</name>
<keyword evidence="1" id="KW-0732">Signal</keyword>
<sequence>MLTRSLLLLTAIIYCADLLKNPIGSLRVAVDYTNTRSKLVSGKSCDTFPWNFKCDIYFKICVTS</sequence>